<reference evidence="3 5" key="2">
    <citation type="submission" date="2018-10" db="EMBL/GenBank/DDBJ databases">
        <title>Genomic Encyclopedia of Archaeal and Bacterial Type Strains, Phase II (KMG-II): from individual species to whole genera.</title>
        <authorList>
            <person name="Goeker M."/>
        </authorList>
    </citation>
    <scope>NUCLEOTIDE SEQUENCE [LARGE SCALE GENOMIC DNA]</scope>
    <source>
        <strain evidence="3 5">DSM 21886</strain>
    </source>
</reference>
<evidence type="ECO:0000313" key="4">
    <source>
        <dbReference type="Proteomes" id="UP000233767"/>
    </source>
</evidence>
<reference evidence="2 4" key="1">
    <citation type="submission" date="2017-12" db="EMBL/GenBank/DDBJ databases">
        <title>Genomic Encyclopedia of Type Strains, Phase III (KMG-III): the genomes of soil and plant-associated and newly described type strains.</title>
        <authorList>
            <person name="Whitman W."/>
        </authorList>
    </citation>
    <scope>NUCLEOTIDE SEQUENCE [LARGE SCALE GENOMIC DNA]</scope>
    <source>
        <strain evidence="2 4">IP-10</strain>
    </source>
</reference>
<comment type="caution">
    <text evidence="3">The sequence shown here is derived from an EMBL/GenBank/DDBJ whole genome shotgun (WGS) entry which is preliminary data.</text>
</comment>
<evidence type="ECO:0000313" key="5">
    <source>
        <dbReference type="Proteomes" id="UP000275027"/>
    </source>
</evidence>
<feature type="chain" id="PRO_5019812688" evidence="1">
    <location>
        <begin position="19"/>
        <end position="238"/>
    </location>
</feature>
<organism evidence="3 5">
    <name type="scientific">Flavobacterium lindanitolerans</name>
    <dbReference type="NCBI Taxonomy" id="428988"/>
    <lineage>
        <taxon>Bacteria</taxon>
        <taxon>Pseudomonadati</taxon>
        <taxon>Bacteroidota</taxon>
        <taxon>Flavobacteriia</taxon>
        <taxon>Flavobacteriales</taxon>
        <taxon>Flavobacteriaceae</taxon>
        <taxon>Flavobacterium</taxon>
    </lineage>
</organism>
<feature type="signal peptide" evidence="1">
    <location>
        <begin position="1"/>
        <end position="18"/>
    </location>
</feature>
<evidence type="ECO:0000313" key="3">
    <source>
        <dbReference type="EMBL" id="RLJ23671.1"/>
    </source>
</evidence>
<gene>
    <name evidence="2" type="ORF">B0G92_3084</name>
    <name evidence="3" type="ORF">CLV50_2944</name>
</gene>
<dbReference type="EMBL" id="PJND01000010">
    <property type="protein sequence ID" value="PKW20372.1"/>
    <property type="molecule type" value="Genomic_DNA"/>
</dbReference>
<dbReference type="EMBL" id="RCCB01000014">
    <property type="protein sequence ID" value="RLJ23671.1"/>
    <property type="molecule type" value="Genomic_DNA"/>
</dbReference>
<dbReference type="Proteomes" id="UP000275027">
    <property type="component" value="Unassembled WGS sequence"/>
</dbReference>
<dbReference type="AlphaFoldDB" id="A0A497TWV0"/>
<accession>A0A497TWV0</accession>
<name>A0A497TWV0_9FLAO</name>
<proteinExistence type="predicted"/>
<dbReference type="RefSeq" id="WP_101472855.1">
    <property type="nucleotide sequence ID" value="NZ_PJND01000010.1"/>
</dbReference>
<evidence type="ECO:0000313" key="2">
    <source>
        <dbReference type="EMBL" id="PKW20372.1"/>
    </source>
</evidence>
<dbReference type="Proteomes" id="UP000233767">
    <property type="component" value="Unassembled WGS sequence"/>
</dbReference>
<protein>
    <submittedName>
        <fullName evidence="3">Uncharacterized protein</fullName>
    </submittedName>
</protein>
<evidence type="ECO:0000256" key="1">
    <source>
        <dbReference type="SAM" id="SignalP"/>
    </source>
</evidence>
<sequence>MKKNILILFLFASLSALAQRSLNDYKYAIVPIKFDFLSEPNEYRLNTITKFNLTKMGFEAFYSNEDLPLETAGERCSRVFVNVEKISSLLSTKLVVVFRDCNNVEINRSDVGVSKTKEYKIAYPEALNDAFKSLFTFGYNYNGTVYKPESAKKVETPKSSVEPEDTPNMLFAQPIPNGYQLVDKTPKVVFKIFKTSHPDYFTVQSDTINGALIRKNNEWVLEYYKDDKPVSEKLLIKF</sequence>
<keyword evidence="4" id="KW-1185">Reference proteome</keyword>
<keyword evidence="1" id="KW-0732">Signal</keyword>